<evidence type="ECO:0000256" key="6">
    <source>
        <dbReference type="ARBA" id="ARBA00023125"/>
    </source>
</evidence>
<evidence type="ECO:0000313" key="14">
    <source>
        <dbReference type="Proteomes" id="UP000215545"/>
    </source>
</evidence>
<dbReference type="Pfam" id="PF00072">
    <property type="entry name" value="Response_reg"/>
    <property type="match status" value="1"/>
</dbReference>
<keyword evidence="5" id="KW-0805">Transcription regulation</keyword>
<keyword evidence="8" id="KW-0804">Transcription</keyword>
<dbReference type="GO" id="GO:0003677">
    <property type="term" value="F:DNA binding"/>
    <property type="evidence" value="ECO:0007669"/>
    <property type="project" value="UniProtKB-KW"/>
</dbReference>
<dbReference type="InterPro" id="IPR001789">
    <property type="entry name" value="Sig_transdc_resp-reg_receiver"/>
</dbReference>
<reference evidence="11" key="3">
    <citation type="submission" date="2017-03" db="EMBL/GenBank/DDBJ databases">
        <authorList>
            <person name="Dastager S.G."/>
            <person name="Neurgaonkar P.S."/>
            <person name="Dharne M.S."/>
        </authorList>
    </citation>
    <scope>NUCLEOTIDE SEQUENCE</scope>
    <source>
        <strain evidence="11">DSM 25145</strain>
    </source>
</reference>
<gene>
    <name evidence="11" type="ORF">B1B05_16625</name>
    <name evidence="12" type="ORF">SAMN05443094_11032</name>
</gene>
<dbReference type="OrthoDB" id="9759232at2"/>
<keyword evidence="3 9" id="KW-0597">Phosphoprotein</keyword>
<keyword evidence="6" id="KW-0238">DNA-binding</keyword>
<dbReference type="GO" id="GO:0000156">
    <property type="term" value="F:phosphorelay response regulator activity"/>
    <property type="evidence" value="ECO:0007669"/>
    <property type="project" value="TreeGrafter"/>
</dbReference>
<protein>
    <submittedName>
        <fullName evidence="11 12">Response regulator</fullName>
    </submittedName>
</protein>
<reference evidence="14" key="2">
    <citation type="submission" date="2017-03" db="EMBL/GenBank/DDBJ databases">
        <title>Bacillus sp. V-88(T) DSM27956, whole genome shotgun sequencing project.</title>
        <authorList>
            <person name="Dastager S.G."/>
            <person name="Neurgaonkar P.S."/>
            <person name="Dharne M.S."/>
        </authorList>
    </citation>
    <scope>NUCLEOTIDE SEQUENCE [LARGE SCALE GENOMIC DNA]</scope>
    <source>
        <strain evidence="14">DSM 25145</strain>
    </source>
</reference>
<dbReference type="GO" id="GO:0003700">
    <property type="term" value="F:DNA-binding transcription factor activity"/>
    <property type="evidence" value="ECO:0007669"/>
    <property type="project" value="InterPro"/>
</dbReference>
<dbReference type="PANTHER" id="PTHR45526:SF1">
    <property type="entry name" value="TRANSCRIPTIONAL REGULATORY PROTEIN DCUR-RELATED"/>
    <property type="match status" value="1"/>
</dbReference>
<dbReference type="Gene3D" id="3.40.50.2300">
    <property type="match status" value="1"/>
</dbReference>
<feature type="modified residue" description="4-aspartylphosphate" evidence="9">
    <location>
        <position position="54"/>
    </location>
</feature>
<keyword evidence="14" id="KW-1185">Reference proteome</keyword>
<evidence type="ECO:0000256" key="9">
    <source>
        <dbReference type="PROSITE-ProRule" id="PRU00169"/>
    </source>
</evidence>
<dbReference type="GO" id="GO:0005737">
    <property type="term" value="C:cytoplasm"/>
    <property type="evidence" value="ECO:0007669"/>
    <property type="project" value="UniProtKB-SubCell"/>
</dbReference>
<name>A0A1N7BR41_9BACI</name>
<dbReference type="EMBL" id="FTLX01000010">
    <property type="protein sequence ID" value="SIR53762.1"/>
    <property type="molecule type" value="Genomic_DNA"/>
</dbReference>
<comment type="subcellular location">
    <subcellularLocation>
        <location evidence="1">Cytoplasm</location>
    </subcellularLocation>
</comment>
<keyword evidence="4" id="KW-0902">Two-component regulatory system</keyword>
<accession>A0A1N7BR41</accession>
<dbReference type="PROSITE" id="PS50110">
    <property type="entry name" value="RESPONSE_REGULATORY"/>
    <property type="match status" value="1"/>
</dbReference>
<dbReference type="SUPFAM" id="SSF52172">
    <property type="entry name" value="CheY-like"/>
    <property type="match status" value="1"/>
</dbReference>
<keyword evidence="2" id="KW-0963">Cytoplasm</keyword>
<dbReference type="Proteomes" id="UP000215545">
    <property type="component" value="Unassembled WGS sequence"/>
</dbReference>
<dbReference type="InterPro" id="IPR051271">
    <property type="entry name" value="2C-system_Tx_regulators"/>
</dbReference>
<dbReference type="SMART" id="SM00448">
    <property type="entry name" value="REC"/>
    <property type="match status" value="1"/>
</dbReference>
<evidence type="ECO:0000256" key="5">
    <source>
        <dbReference type="ARBA" id="ARBA00023015"/>
    </source>
</evidence>
<dbReference type="PANTHER" id="PTHR45526">
    <property type="entry name" value="TRANSCRIPTIONAL REGULATORY PROTEIN DPIA"/>
    <property type="match status" value="1"/>
</dbReference>
<dbReference type="InterPro" id="IPR024187">
    <property type="entry name" value="Sig_transdc_resp-reg_cit/mal"/>
</dbReference>
<dbReference type="STRING" id="1017273.SAMN05443094_11032"/>
<sequence length="234" mass="26758">MIHVLIVEDERDVAALHAKYVEKINGFSLAGAAGTVEEAKAIIEQKQIDLVLLDIFMPGAHGLSLLTFLREAEKEVDVMIISAASDMDRVQKAIRYGAVDYLIKPFEFDRFEEALKEYRDRKAFMREPRQISQKELDRQLLGKGEQPVPKEIPKGLTKATLRQVWEEIQKWDSSFSTEDIVKTVGISGVSARKYLKFLADIEVLDVKVVYGTVGRPVYQHTRSLSKEYRMKHFL</sequence>
<evidence type="ECO:0000256" key="3">
    <source>
        <dbReference type="ARBA" id="ARBA00022553"/>
    </source>
</evidence>
<evidence type="ECO:0000256" key="1">
    <source>
        <dbReference type="ARBA" id="ARBA00004496"/>
    </source>
</evidence>
<evidence type="ECO:0000259" key="10">
    <source>
        <dbReference type="PROSITE" id="PS50110"/>
    </source>
</evidence>
<evidence type="ECO:0000313" key="13">
    <source>
        <dbReference type="Proteomes" id="UP000186385"/>
    </source>
</evidence>
<evidence type="ECO:0000256" key="2">
    <source>
        <dbReference type="ARBA" id="ARBA00022490"/>
    </source>
</evidence>
<keyword evidence="7" id="KW-0010">Activator</keyword>
<dbReference type="Proteomes" id="UP000186385">
    <property type="component" value="Unassembled WGS sequence"/>
</dbReference>
<evidence type="ECO:0000313" key="12">
    <source>
        <dbReference type="EMBL" id="SIR53762.1"/>
    </source>
</evidence>
<dbReference type="AlphaFoldDB" id="A0A1N7BR41"/>
<dbReference type="CDD" id="cd19925">
    <property type="entry name" value="REC_citrate_TCS"/>
    <property type="match status" value="1"/>
</dbReference>
<feature type="domain" description="Response regulatory" evidence="10">
    <location>
        <begin position="3"/>
        <end position="119"/>
    </location>
</feature>
<evidence type="ECO:0000256" key="8">
    <source>
        <dbReference type="ARBA" id="ARBA00023163"/>
    </source>
</evidence>
<evidence type="ECO:0000313" key="11">
    <source>
        <dbReference type="EMBL" id="OXS74515.1"/>
    </source>
</evidence>
<proteinExistence type="predicted"/>
<dbReference type="RefSeq" id="WP_045852330.1">
    <property type="nucleotide sequence ID" value="NZ_FTLX01000010.1"/>
</dbReference>
<dbReference type="PIRSF" id="PIRSF006171">
    <property type="entry name" value="RR_citrat_malat"/>
    <property type="match status" value="1"/>
</dbReference>
<dbReference type="InterPro" id="IPR011006">
    <property type="entry name" value="CheY-like_superfamily"/>
</dbReference>
<organism evidence="12 13">
    <name type="scientific">Domibacillus enclensis</name>
    <dbReference type="NCBI Taxonomy" id="1017273"/>
    <lineage>
        <taxon>Bacteria</taxon>
        <taxon>Bacillati</taxon>
        <taxon>Bacillota</taxon>
        <taxon>Bacilli</taxon>
        <taxon>Bacillales</taxon>
        <taxon>Bacillaceae</taxon>
        <taxon>Domibacillus</taxon>
    </lineage>
</organism>
<dbReference type="EMBL" id="MWSK01000010">
    <property type="protein sequence ID" value="OXS74515.1"/>
    <property type="molecule type" value="Genomic_DNA"/>
</dbReference>
<reference evidence="12 13" key="1">
    <citation type="submission" date="2017-01" db="EMBL/GenBank/DDBJ databases">
        <authorList>
            <person name="Mah S.A."/>
            <person name="Swanson W.J."/>
            <person name="Moy G.W."/>
            <person name="Vacquier V.D."/>
        </authorList>
    </citation>
    <scope>NUCLEOTIDE SEQUENCE [LARGE SCALE GENOMIC DNA]</scope>
    <source>
        <strain evidence="12 13">NIO-1016</strain>
    </source>
</reference>
<evidence type="ECO:0000256" key="7">
    <source>
        <dbReference type="ARBA" id="ARBA00023159"/>
    </source>
</evidence>
<evidence type="ECO:0000256" key="4">
    <source>
        <dbReference type="ARBA" id="ARBA00023012"/>
    </source>
</evidence>